<feature type="compositionally biased region" description="Polar residues" evidence="1">
    <location>
        <begin position="113"/>
        <end position="123"/>
    </location>
</feature>
<feature type="compositionally biased region" description="Basic and acidic residues" evidence="1">
    <location>
        <begin position="91"/>
        <end position="103"/>
    </location>
</feature>
<sequence length="123" mass="11985">MFAVRAAGSSIPTAAEAAAALVRALAACVPVAAVLDATLGGDAGVIGVGSAAVPDVPAGGVATAVDGGLLVHAGSDDVPVTVVVETAAHGPEQDRQPPDHDDREEIVDLASPQADSLSWSASR</sequence>
<feature type="region of interest" description="Disordered" evidence="1">
    <location>
        <begin position="88"/>
        <end position="123"/>
    </location>
</feature>
<evidence type="ECO:0000313" key="2">
    <source>
        <dbReference type="EMBL" id="SDG78061.1"/>
    </source>
</evidence>
<gene>
    <name evidence="2" type="ORF">SAMN05216377_11555</name>
</gene>
<accession>A0A1G7X1L7</accession>
<keyword evidence="3" id="KW-1185">Reference proteome</keyword>
<evidence type="ECO:0000256" key="1">
    <source>
        <dbReference type="SAM" id="MobiDB-lite"/>
    </source>
</evidence>
<protein>
    <submittedName>
        <fullName evidence="2">Uncharacterized protein</fullName>
    </submittedName>
</protein>
<dbReference type="AlphaFoldDB" id="A0A1G7X1L7"/>
<proteinExistence type="predicted"/>
<dbReference type="EMBL" id="FNBE01000015">
    <property type="protein sequence ID" value="SDG78061.1"/>
    <property type="molecule type" value="Genomic_DNA"/>
</dbReference>
<evidence type="ECO:0000313" key="3">
    <source>
        <dbReference type="Proteomes" id="UP000198967"/>
    </source>
</evidence>
<name>A0A1G7X1L7_PSEOR</name>
<reference evidence="2 3" key="1">
    <citation type="submission" date="2016-10" db="EMBL/GenBank/DDBJ databases">
        <authorList>
            <person name="de Groot N.N."/>
        </authorList>
    </citation>
    <scope>NUCLEOTIDE SEQUENCE [LARGE SCALE GENOMIC DNA]</scope>
    <source>
        <strain evidence="2 3">CGMCC 4.3143</strain>
    </source>
</reference>
<dbReference type="Proteomes" id="UP000198967">
    <property type="component" value="Unassembled WGS sequence"/>
</dbReference>
<organism evidence="2 3">
    <name type="scientific">Pseudonocardia oroxyli</name>
    <dbReference type="NCBI Taxonomy" id="366584"/>
    <lineage>
        <taxon>Bacteria</taxon>
        <taxon>Bacillati</taxon>
        <taxon>Actinomycetota</taxon>
        <taxon>Actinomycetes</taxon>
        <taxon>Pseudonocardiales</taxon>
        <taxon>Pseudonocardiaceae</taxon>
        <taxon>Pseudonocardia</taxon>
    </lineage>
</organism>